<sequence>MNTTDSSIEIALKHIKTALIFLPVFFIVMFFDYKSFNGYFFMNNKIIALTHIFTLGFLLMVIMGASYMLLPVALGVKIAYEKLFIPVYYGYVISLLLFVIGMHYLWSAMIAAGGILLFISVLTYNINILISIKKVKKWDYSSLGIAFSYSYLLIGLSVGLYLALTFYFKIGLNIYDILQDHIYLMFIGFVIMLFIAVSYRLLPMFYMTKAPDNLYWKTDLTVINAGIIAMLASSFFGNVSAVHIYLNEAGGWLLGAGILVYCYIFFSLMLKRLKKKFDITTFYLYAGIIFLVAAVFAGLIINIVPQEKLFVLIGINGDYYLYYIFAFLGLFSFAGMVIIGFLHKIFPFLISLKSFEKAKKGAYGKLFSDLKTKYFEYVIFAMFLAGSILWIFYLVQLSAAVLFAASILLMLHIFSMGW</sequence>
<feature type="transmembrane region" description="Helical" evidence="1">
    <location>
        <begin position="252"/>
        <end position="270"/>
    </location>
</feature>
<gene>
    <name evidence="2" type="ORF">EVJ48_07310</name>
</gene>
<feature type="transmembrane region" description="Helical" evidence="1">
    <location>
        <begin position="399"/>
        <end position="417"/>
    </location>
</feature>
<keyword evidence="1" id="KW-0812">Transmembrane</keyword>
<feature type="transmembrane region" description="Helical" evidence="1">
    <location>
        <begin position="83"/>
        <end position="104"/>
    </location>
</feature>
<keyword evidence="1" id="KW-1133">Transmembrane helix</keyword>
<feature type="transmembrane region" description="Helical" evidence="1">
    <location>
        <begin position="12"/>
        <end position="31"/>
    </location>
</feature>
<evidence type="ECO:0000313" key="2">
    <source>
        <dbReference type="EMBL" id="RZV38242.1"/>
    </source>
</evidence>
<feature type="transmembrane region" description="Helical" evidence="1">
    <location>
        <begin position="374"/>
        <end position="393"/>
    </location>
</feature>
<feature type="transmembrane region" description="Helical" evidence="1">
    <location>
        <begin position="151"/>
        <end position="170"/>
    </location>
</feature>
<proteinExistence type="predicted"/>
<evidence type="ECO:0000313" key="3">
    <source>
        <dbReference type="Proteomes" id="UP000322454"/>
    </source>
</evidence>
<feature type="transmembrane region" description="Helical" evidence="1">
    <location>
        <begin position="182"/>
        <end position="202"/>
    </location>
</feature>
<feature type="transmembrane region" description="Helical" evidence="1">
    <location>
        <begin position="222"/>
        <end position="246"/>
    </location>
</feature>
<accession>A0A520XAT9</accession>
<protein>
    <recommendedName>
        <fullName evidence="4">Cbb3-type cytochrome c oxidase subunit I</fullName>
    </recommendedName>
</protein>
<feature type="transmembrane region" description="Helical" evidence="1">
    <location>
        <begin position="282"/>
        <end position="301"/>
    </location>
</feature>
<dbReference type="AlphaFoldDB" id="A0A520XAT9"/>
<reference evidence="2 3" key="1">
    <citation type="submission" date="2019-01" db="EMBL/GenBank/DDBJ databases">
        <title>Insights into ecological role of a new deltaproteobacterial order Candidatus Sinidesulfobacterales (Sva0485) by metagenomics and metatranscriptomics.</title>
        <authorList>
            <person name="Tan S."/>
            <person name="Liu J."/>
            <person name="Fang Y."/>
            <person name="Hedlund B."/>
            <person name="Lian Z.-H."/>
            <person name="Huang L.-Y."/>
            <person name="Li J.-T."/>
            <person name="Huang L.-N."/>
            <person name="Li W.-J."/>
            <person name="Jiang H.-C."/>
            <person name="Dong H.-L."/>
            <person name="Shu W.-S."/>
        </authorList>
    </citation>
    <scope>NUCLEOTIDE SEQUENCE [LARGE SCALE GENOMIC DNA]</scope>
    <source>
        <strain evidence="2">AP4</strain>
    </source>
</reference>
<feature type="transmembrane region" description="Helical" evidence="1">
    <location>
        <begin position="110"/>
        <end position="130"/>
    </location>
</feature>
<keyword evidence="1" id="KW-0472">Membrane</keyword>
<name>A0A520XAT9_9DELT</name>
<evidence type="ECO:0008006" key="4">
    <source>
        <dbReference type="Google" id="ProtNLM"/>
    </source>
</evidence>
<evidence type="ECO:0000256" key="1">
    <source>
        <dbReference type="SAM" id="Phobius"/>
    </source>
</evidence>
<dbReference type="EMBL" id="SHMQ01000021">
    <property type="protein sequence ID" value="RZV38242.1"/>
    <property type="molecule type" value="Genomic_DNA"/>
</dbReference>
<comment type="caution">
    <text evidence="2">The sequence shown here is derived from an EMBL/GenBank/DDBJ whole genome shotgun (WGS) entry which is preliminary data.</text>
</comment>
<feature type="transmembrane region" description="Helical" evidence="1">
    <location>
        <begin position="321"/>
        <end position="342"/>
    </location>
</feature>
<feature type="transmembrane region" description="Helical" evidence="1">
    <location>
        <begin position="51"/>
        <end position="76"/>
    </location>
</feature>
<dbReference type="Proteomes" id="UP000322454">
    <property type="component" value="Unassembled WGS sequence"/>
</dbReference>
<organism evidence="2 3">
    <name type="scientific">Candidatus Acidulodesulfobacterium acidiphilum</name>
    <dbReference type="NCBI Taxonomy" id="2597224"/>
    <lineage>
        <taxon>Bacteria</taxon>
        <taxon>Deltaproteobacteria</taxon>
        <taxon>Candidatus Acidulodesulfobacterales</taxon>
        <taxon>Candidatus Acidulodesulfobacterium</taxon>
    </lineage>
</organism>